<evidence type="ECO:0000313" key="2">
    <source>
        <dbReference type="EMBL" id="WOH00605.1"/>
    </source>
</evidence>
<organism evidence="2 3">
    <name type="scientific">Daucus carota subsp. sativus</name>
    <name type="common">Carrot</name>
    <dbReference type="NCBI Taxonomy" id="79200"/>
    <lineage>
        <taxon>Eukaryota</taxon>
        <taxon>Viridiplantae</taxon>
        <taxon>Streptophyta</taxon>
        <taxon>Embryophyta</taxon>
        <taxon>Tracheophyta</taxon>
        <taxon>Spermatophyta</taxon>
        <taxon>Magnoliopsida</taxon>
        <taxon>eudicotyledons</taxon>
        <taxon>Gunneridae</taxon>
        <taxon>Pentapetalae</taxon>
        <taxon>asterids</taxon>
        <taxon>campanulids</taxon>
        <taxon>Apiales</taxon>
        <taxon>Apiaceae</taxon>
        <taxon>Apioideae</taxon>
        <taxon>Scandiceae</taxon>
        <taxon>Daucinae</taxon>
        <taxon>Daucus</taxon>
        <taxon>Daucus sect. Daucus</taxon>
    </lineage>
</organism>
<gene>
    <name evidence="2" type="ORF">DCAR_0519973</name>
</gene>
<dbReference type="InterPro" id="IPR045040">
    <property type="entry name" value="PORR_fam"/>
</dbReference>
<dbReference type="PANTHER" id="PTHR31476:SF13">
    <property type="entry name" value="PROTEIN WHAT'S THIS FACTOR 9, MITOCHONDRIAL"/>
    <property type="match status" value="1"/>
</dbReference>
<reference evidence="2" key="1">
    <citation type="journal article" date="2016" name="Nat. Genet.">
        <title>A high-quality carrot genome assembly provides new insights into carotenoid accumulation and asterid genome evolution.</title>
        <authorList>
            <person name="Iorizzo M."/>
            <person name="Ellison S."/>
            <person name="Senalik D."/>
            <person name="Zeng P."/>
            <person name="Satapoomin P."/>
            <person name="Huang J."/>
            <person name="Bowman M."/>
            <person name="Iovene M."/>
            <person name="Sanseverino W."/>
            <person name="Cavagnaro P."/>
            <person name="Yildiz M."/>
            <person name="Macko-Podgorni A."/>
            <person name="Moranska E."/>
            <person name="Grzebelus E."/>
            <person name="Grzebelus D."/>
            <person name="Ashrafi H."/>
            <person name="Zheng Z."/>
            <person name="Cheng S."/>
            <person name="Spooner D."/>
            <person name="Van Deynze A."/>
            <person name="Simon P."/>
        </authorList>
    </citation>
    <scope>NUCLEOTIDE SEQUENCE</scope>
    <source>
        <tissue evidence="2">Leaf</tissue>
    </source>
</reference>
<dbReference type="Pfam" id="PF11955">
    <property type="entry name" value="PORR"/>
    <property type="match status" value="1"/>
</dbReference>
<feature type="domain" description="PORR" evidence="1">
    <location>
        <begin position="28"/>
        <end position="327"/>
    </location>
</feature>
<dbReference type="GO" id="GO:0003723">
    <property type="term" value="F:RNA binding"/>
    <property type="evidence" value="ECO:0007669"/>
    <property type="project" value="InterPro"/>
</dbReference>
<protein>
    <recommendedName>
        <fullName evidence="1">PORR domain-containing protein</fullName>
    </recommendedName>
</protein>
<evidence type="ECO:0000259" key="1">
    <source>
        <dbReference type="Pfam" id="PF11955"/>
    </source>
</evidence>
<dbReference type="PANTHER" id="PTHR31476">
    <property type="entry name" value="PROTEIN WHAT'S THIS FACTOR 1 HOMOLOG, CHLOROPLASTIC"/>
    <property type="match status" value="1"/>
</dbReference>
<dbReference type="InterPro" id="IPR021099">
    <property type="entry name" value="PORR_domain"/>
</dbReference>
<proteinExistence type="predicted"/>
<keyword evidence="3" id="KW-1185">Reference proteome</keyword>
<evidence type="ECO:0000313" key="3">
    <source>
        <dbReference type="Proteomes" id="UP000077755"/>
    </source>
</evidence>
<dbReference type="EMBL" id="CP093347">
    <property type="protein sequence ID" value="WOH00605.1"/>
    <property type="molecule type" value="Genomic_DNA"/>
</dbReference>
<reference evidence="2" key="2">
    <citation type="submission" date="2022-03" db="EMBL/GenBank/DDBJ databases">
        <title>Draft title - Genomic analysis of global carrot germplasm unveils the trajectory of domestication and the origin of high carotenoid orange carrot.</title>
        <authorList>
            <person name="Iorizzo M."/>
            <person name="Ellison S."/>
            <person name="Senalik D."/>
            <person name="Macko-Podgorni A."/>
            <person name="Grzebelus D."/>
            <person name="Bostan H."/>
            <person name="Rolling W."/>
            <person name="Curaba J."/>
            <person name="Simon P."/>
        </authorList>
    </citation>
    <scope>NUCLEOTIDE SEQUENCE</scope>
    <source>
        <tissue evidence="2">Leaf</tissue>
    </source>
</reference>
<dbReference type="Proteomes" id="UP000077755">
    <property type="component" value="Chromosome 5"/>
</dbReference>
<sequence length="330" mass="38655">MVHVFRLSVKVMLGKDTNYVNVYMKWKKDTNFDTIESVNKSIELKPLISLKNLIANLPNGYVPCKFARFLRLYLSVFEEFIGPNDNLPWFKLSQKAVELDQEETAVYRDFRDDLQGRLKKFILMSGDKRLPLKIIRGMQWHLGLPDEYLDDPEKNLDGCFRIVDMEDGLKGLAVECEEKVLSFVQRNAMRRGGYNGGSMEVVEFPLFPSKGMSLKRKIGDWFDKFQEVLYVSPYDEYWGLDSDSDVAEKRIVGVLHEMHCLFVEHKHMGLPQKFHKVFERHPYIFYLSLMNRTCTTVLKEPYSDRLPIEAHPLSKIRKRYIGLMKESAFI</sequence>
<name>A0AAF1AZK9_DAUCS</name>
<accession>A0AAF1AZK9</accession>
<dbReference type="AlphaFoldDB" id="A0AAF1AZK9"/>